<dbReference type="STRING" id="930992.A0A0D0APS9"/>
<accession>A0A0D0APS9</accession>
<keyword evidence="8" id="KW-1185">Reference proteome</keyword>
<evidence type="ECO:0000313" key="8">
    <source>
        <dbReference type="Proteomes" id="UP000054485"/>
    </source>
</evidence>
<protein>
    <recommendedName>
        <fullName evidence="6">FAD-binding domain-containing protein</fullName>
    </recommendedName>
</protein>
<dbReference type="PANTHER" id="PTHR13789:SF147">
    <property type="entry name" value="PUTATIVE (AFU_ORTHOLOGUE AFUA_2G01950)-RELATED"/>
    <property type="match status" value="1"/>
</dbReference>
<dbReference type="InterPro" id="IPR002938">
    <property type="entry name" value="FAD-bd"/>
</dbReference>
<organism evidence="7 8">
    <name type="scientific">Suillus luteus UH-Slu-Lm8-n1</name>
    <dbReference type="NCBI Taxonomy" id="930992"/>
    <lineage>
        <taxon>Eukaryota</taxon>
        <taxon>Fungi</taxon>
        <taxon>Dikarya</taxon>
        <taxon>Basidiomycota</taxon>
        <taxon>Agaricomycotina</taxon>
        <taxon>Agaricomycetes</taxon>
        <taxon>Agaricomycetidae</taxon>
        <taxon>Boletales</taxon>
        <taxon>Suillineae</taxon>
        <taxon>Suillaceae</taxon>
        <taxon>Suillus</taxon>
    </lineage>
</organism>
<reference evidence="7 8" key="1">
    <citation type="submission" date="2014-04" db="EMBL/GenBank/DDBJ databases">
        <authorList>
            <consortium name="DOE Joint Genome Institute"/>
            <person name="Kuo A."/>
            <person name="Ruytinx J."/>
            <person name="Rineau F."/>
            <person name="Colpaert J."/>
            <person name="Kohler A."/>
            <person name="Nagy L.G."/>
            <person name="Floudas D."/>
            <person name="Copeland A."/>
            <person name="Barry K.W."/>
            <person name="Cichocki N."/>
            <person name="Veneault-Fourrey C."/>
            <person name="LaButti K."/>
            <person name="Lindquist E.A."/>
            <person name="Lipzen A."/>
            <person name="Lundell T."/>
            <person name="Morin E."/>
            <person name="Murat C."/>
            <person name="Sun H."/>
            <person name="Tunlid A."/>
            <person name="Henrissat B."/>
            <person name="Grigoriev I.V."/>
            <person name="Hibbett D.S."/>
            <person name="Martin F."/>
            <person name="Nordberg H.P."/>
            <person name="Cantor M.N."/>
            <person name="Hua S.X."/>
        </authorList>
    </citation>
    <scope>NUCLEOTIDE SEQUENCE [LARGE SCALE GENOMIC DNA]</scope>
    <source>
        <strain evidence="7 8">UH-Slu-Lm8-n1</strain>
    </source>
</reference>
<reference evidence="8" key="2">
    <citation type="submission" date="2015-01" db="EMBL/GenBank/DDBJ databases">
        <title>Evolutionary Origins and Diversification of the Mycorrhizal Mutualists.</title>
        <authorList>
            <consortium name="DOE Joint Genome Institute"/>
            <consortium name="Mycorrhizal Genomics Consortium"/>
            <person name="Kohler A."/>
            <person name="Kuo A."/>
            <person name="Nagy L.G."/>
            <person name="Floudas D."/>
            <person name="Copeland A."/>
            <person name="Barry K.W."/>
            <person name="Cichocki N."/>
            <person name="Veneault-Fourrey C."/>
            <person name="LaButti K."/>
            <person name="Lindquist E.A."/>
            <person name="Lipzen A."/>
            <person name="Lundell T."/>
            <person name="Morin E."/>
            <person name="Murat C."/>
            <person name="Riley R."/>
            <person name="Ohm R."/>
            <person name="Sun H."/>
            <person name="Tunlid A."/>
            <person name="Henrissat B."/>
            <person name="Grigoriev I.V."/>
            <person name="Hibbett D.S."/>
            <person name="Martin F."/>
        </authorList>
    </citation>
    <scope>NUCLEOTIDE SEQUENCE [LARGE SCALE GENOMIC DNA]</scope>
    <source>
        <strain evidence="8">UH-Slu-Lm8-n1</strain>
    </source>
</reference>
<proteinExistence type="inferred from homology"/>
<evidence type="ECO:0000256" key="4">
    <source>
        <dbReference type="ARBA" id="ARBA00023002"/>
    </source>
</evidence>
<evidence type="ECO:0000256" key="2">
    <source>
        <dbReference type="ARBA" id="ARBA00022630"/>
    </source>
</evidence>
<feature type="domain" description="FAD-binding" evidence="6">
    <location>
        <begin position="35"/>
        <end position="382"/>
    </location>
</feature>
<dbReference type="AlphaFoldDB" id="A0A0D0APS9"/>
<dbReference type="EMBL" id="KN835320">
    <property type="protein sequence ID" value="KIK39984.1"/>
    <property type="molecule type" value="Genomic_DNA"/>
</dbReference>
<dbReference type="HOGENOM" id="CLU_009665_19_3_1"/>
<dbReference type="InterPro" id="IPR036188">
    <property type="entry name" value="FAD/NAD-bd_sf"/>
</dbReference>
<dbReference type="InParanoid" id="A0A0D0APS9"/>
<dbReference type="SUPFAM" id="SSF54373">
    <property type="entry name" value="FAD-linked reductases, C-terminal domain"/>
    <property type="match status" value="1"/>
</dbReference>
<dbReference type="Pfam" id="PF01494">
    <property type="entry name" value="FAD_binding_3"/>
    <property type="match status" value="1"/>
</dbReference>
<keyword evidence="3" id="KW-0274">FAD</keyword>
<dbReference type="Proteomes" id="UP000054485">
    <property type="component" value="Unassembled WGS sequence"/>
</dbReference>
<dbReference type="OrthoDB" id="1878542at2759"/>
<sequence>MSTMDVRLQTAETFTSQQIKNGGKLYKGRRASLSLEVVVVGCGLGGITVAYCLAQAGHKVTILEAASAIGEIGAGIQVSPNLTRLLIRWGLGKRVEEVGVKPEGLNLRRWCTGETVGWTRWGDTIEEEYGAPYYHIHRADFHRMLYELAEPQCTIRTNCRVVSMDTSKPTLTLESGEVVHADLVIGADGVKSTLRQYVVGGPDRARSTGDAAYRAIVPTEKLLQDPDLRPLVEKPEMVGWMGPNRHIMAYNIRATREYNLVMIHPDDGSEESWTAKGNTDKMRAEFAGWEPRIQKLMAMIPSTLSWKLMDRDPLETWIHKDGKLVLLGDSCHPMLPYRAQGSAIAVEDAAVLGNLFSRLAYRSQILPLLHAYQSIRYDRATATQLSSRLNQHIFHLPDGPQQEKRDQEMRAATEDALRVARGGKSTLSSAGNANQWADKEKSSIQFSYDADEEAEKWWRNHGHTLRGPRALL</sequence>
<dbReference type="GO" id="GO:0004497">
    <property type="term" value="F:monooxygenase activity"/>
    <property type="evidence" value="ECO:0007669"/>
    <property type="project" value="UniProtKB-KW"/>
</dbReference>
<dbReference type="PANTHER" id="PTHR13789">
    <property type="entry name" value="MONOOXYGENASE"/>
    <property type="match status" value="1"/>
</dbReference>
<name>A0A0D0APS9_9AGAM</name>
<dbReference type="SUPFAM" id="SSF51905">
    <property type="entry name" value="FAD/NAD(P)-binding domain"/>
    <property type="match status" value="1"/>
</dbReference>
<evidence type="ECO:0000256" key="1">
    <source>
        <dbReference type="ARBA" id="ARBA00007992"/>
    </source>
</evidence>
<keyword evidence="5" id="KW-0503">Monooxygenase</keyword>
<dbReference type="FunFam" id="3.50.50.60:FF:000115">
    <property type="entry name" value="Salicylate hydroxylase, putative"/>
    <property type="match status" value="1"/>
</dbReference>
<keyword evidence="2" id="KW-0285">Flavoprotein</keyword>
<dbReference type="InterPro" id="IPR050493">
    <property type="entry name" value="FAD-dep_Monooxygenase_BioMet"/>
</dbReference>
<dbReference type="PRINTS" id="PR00420">
    <property type="entry name" value="RNGMNOXGNASE"/>
</dbReference>
<keyword evidence="4" id="KW-0560">Oxidoreductase</keyword>
<evidence type="ECO:0000259" key="6">
    <source>
        <dbReference type="Pfam" id="PF01494"/>
    </source>
</evidence>
<evidence type="ECO:0000256" key="5">
    <source>
        <dbReference type="ARBA" id="ARBA00023033"/>
    </source>
</evidence>
<dbReference type="Gene3D" id="3.50.50.60">
    <property type="entry name" value="FAD/NAD(P)-binding domain"/>
    <property type="match status" value="1"/>
</dbReference>
<comment type="similarity">
    <text evidence="1">Belongs to the paxM FAD-dependent monooxygenase family.</text>
</comment>
<gene>
    <name evidence="7" type="ORF">CY34DRAFT_290546</name>
</gene>
<dbReference type="GO" id="GO:0071949">
    <property type="term" value="F:FAD binding"/>
    <property type="evidence" value="ECO:0007669"/>
    <property type="project" value="InterPro"/>
</dbReference>
<evidence type="ECO:0000313" key="7">
    <source>
        <dbReference type="EMBL" id="KIK39984.1"/>
    </source>
</evidence>
<evidence type="ECO:0000256" key="3">
    <source>
        <dbReference type="ARBA" id="ARBA00022827"/>
    </source>
</evidence>